<organism evidence="1 2">
    <name type="scientific">Spodoptera frugiperda</name>
    <name type="common">Fall armyworm</name>
    <dbReference type="NCBI Taxonomy" id="7108"/>
    <lineage>
        <taxon>Eukaryota</taxon>
        <taxon>Metazoa</taxon>
        <taxon>Ecdysozoa</taxon>
        <taxon>Arthropoda</taxon>
        <taxon>Hexapoda</taxon>
        <taxon>Insecta</taxon>
        <taxon>Pterygota</taxon>
        <taxon>Neoptera</taxon>
        <taxon>Endopterygota</taxon>
        <taxon>Lepidoptera</taxon>
        <taxon>Glossata</taxon>
        <taxon>Ditrysia</taxon>
        <taxon>Noctuoidea</taxon>
        <taxon>Noctuidae</taxon>
        <taxon>Amphipyrinae</taxon>
        <taxon>Spodoptera</taxon>
    </lineage>
</organism>
<accession>A0A9R0ENQ0</accession>
<reference evidence="2" key="1">
    <citation type="submission" date="2025-08" db="UniProtKB">
        <authorList>
            <consortium name="RefSeq"/>
        </authorList>
    </citation>
    <scope>IDENTIFICATION</scope>
    <source>
        <tissue evidence="2">Whole larval tissue</tissue>
    </source>
</reference>
<dbReference type="OrthoDB" id="7100635at2759"/>
<evidence type="ECO:0000313" key="2">
    <source>
        <dbReference type="RefSeq" id="XP_035448116.2"/>
    </source>
</evidence>
<dbReference type="GeneID" id="118274607"/>
<proteinExistence type="predicted"/>
<gene>
    <name evidence="2" type="primary">LOC118274607</name>
</gene>
<keyword evidence="1" id="KW-1185">Reference proteome</keyword>
<dbReference type="Proteomes" id="UP000829999">
    <property type="component" value="Chromosome 11"/>
</dbReference>
<dbReference type="AlphaFoldDB" id="A0A9R0ENQ0"/>
<sequence length="1138" mass="133482">MPPLTLEGDSLGEKRRHFNKLVADAVASKHYELTPIGDTDSDIDNLLKIEIACKARNVDYVIEVMKSKDMLYAATAIKKSTWLITDPQHAHIINPEYLHTQLKPYMTTKAFNKLMLHVRLNLKDESRVEAFYEHFKDTDSGCKWLQNCSIPFIENVIKNERCVPKLLFKRLCERSSNFIAYTTRVEVYPHDRGELVFFMLKSHTDDVLNILEDKTVSEFGMPEFGKKRTEFLLKTCPHRIFDNIKKYGSSIDTTMLIKHINKNEIKTFLHKHANELGYWWDVDKLKDFIRKMDEEERVDFIRKSFIDRTDMIFEKADMNWFESMIHSYQWYEFFPFDMAFTKIKNLIRKQNSPSERCAMLSVLVNSAKPNAEHIKTLLTYVFEKHINVPFKFKIKFINNLLSNVSTHELDEATWNILDQIFHSMDVYTDTENDVQLCLESIIVRKVLNDEAVPEVVEKKCTFNSFNINVKTLNEEQKKKLFTYVFESLIKKINHKTFENQSDIEETVNKLQNILMLLKDKNKILSDYPIVHEKIQELIKRKKEMKWTTDLSCLYNTKKSWRKYMFEESLSLSLSEETCLNALKHKPQLLTRHDKQIHTLRTDDAVSLRRVLAKLRVYWPDSLARHWTEAYMQSLNELTGQKAVIKGLFVLLTAKQVVELSKKYIPNDFSINWGDTDQTDIIMRKNIAKHLYIARPLVPLDTVLWYAKGDYLQYSVPSLNAMIPNLDVVESEEYLPKLLNAPVSLQKFGLHLAFRKFKPNELKSIFSNVWNSSNNSSIRGVVFEHTYNQICIVKHESTEKDLWQLLSMFIDNLSSEESAAIHKKLSEVAGVPVSIRGDYYMKSYEYLTSLPESADCKKYVNNLLSNAHIIMEFLDEDFVVNKLLSPAVSKYDALYEHQYVKSLACFILCGRNEENQVQRFKKIIPVIDDFFQNWDSIESDDSYQTGFDQFLSFMVNDFIDYFERKKLSFPIPAKVFAEILSKIENDLSVSENYDIFTSWKIVTTYVTLLNELICHETDNDCQYNDMRLFPSFGVAVTRHLKEDSDEYSPVVHHRFATAFEKALSMLRIHDDKMKLEILRHMLNDDDFVPAYLVVSKIMPKDPQDETKHLQTEILQKLKINPSPVVQVHFHNDFWIYPID</sequence>
<name>A0A9R0ENQ0_SPOFR</name>
<protein>
    <submittedName>
        <fullName evidence="2">Uncharacterized protein LOC118274607</fullName>
    </submittedName>
</protein>
<evidence type="ECO:0000313" key="1">
    <source>
        <dbReference type="Proteomes" id="UP000829999"/>
    </source>
</evidence>
<dbReference type="RefSeq" id="XP_035448116.2">
    <property type="nucleotide sequence ID" value="XM_035592223.2"/>
</dbReference>